<evidence type="ECO:0000256" key="1">
    <source>
        <dbReference type="ARBA" id="ARBA00004141"/>
    </source>
</evidence>
<evidence type="ECO:0000313" key="9">
    <source>
        <dbReference type="EMBL" id="CAD9246959.1"/>
    </source>
</evidence>
<evidence type="ECO:0000256" key="5">
    <source>
        <dbReference type="ARBA" id="ARBA00023136"/>
    </source>
</evidence>
<feature type="transmembrane region" description="Helical" evidence="7">
    <location>
        <begin position="223"/>
        <end position="251"/>
    </location>
</feature>
<dbReference type="GO" id="GO:0098703">
    <property type="term" value="P:calcium ion import across plasma membrane"/>
    <property type="evidence" value="ECO:0007669"/>
    <property type="project" value="TreeGrafter"/>
</dbReference>
<feature type="domain" description="Ion transport" evidence="8">
    <location>
        <begin position="181"/>
        <end position="417"/>
    </location>
</feature>
<keyword evidence="6" id="KW-0175">Coiled coil</keyword>
<dbReference type="InterPro" id="IPR024862">
    <property type="entry name" value="TRPV"/>
</dbReference>
<feature type="transmembrane region" description="Helical" evidence="7">
    <location>
        <begin position="182"/>
        <end position="202"/>
    </location>
</feature>
<dbReference type="Gene3D" id="1.10.287.70">
    <property type="match status" value="1"/>
</dbReference>
<feature type="transmembrane region" description="Helical" evidence="7">
    <location>
        <begin position="263"/>
        <end position="286"/>
    </location>
</feature>
<name>A0A7S1XMJ4_9STRA</name>
<feature type="transmembrane region" description="Helical" evidence="7">
    <location>
        <begin position="307"/>
        <end position="327"/>
    </location>
</feature>
<evidence type="ECO:0000256" key="2">
    <source>
        <dbReference type="ARBA" id="ARBA00022692"/>
    </source>
</evidence>
<protein>
    <recommendedName>
        <fullName evidence="8">Ion transport domain-containing protein</fullName>
    </recommendedName>
</protein>
<accession>A0A7S1XMJ4</accession>
<proteinExistence type="predicted"/>
<dbReference type="EMBL" id="HBGJ01008432">
    <property type="protein sequence ID" value="CAD9246959.1"/>
    <property type="molecule type" value="Transcribed_RNA"/>
</dbReference>
<dbReference type="PANTHER" id="PTHR10582:SF2">
    <property type="entry name" value="INACTIVE"/>
    <property type="match status" value="1"/>
</dbReference>
<dbReference type="InterPro" id="IPR005821">
    <property type="entry name" value="Ion_trans_dom"/>
</dbReference>
<gene>
    <name evidence="9" type="ORF">PPAR1163_LOCUS5311</name>
</gene>
<dbReference type="GO" id="GO:0005886">
    <property type="term" value="C:plasma membrane"/>
    <property type="evidence" value="ECO:0007669"/>
    <property type="project" value="TreeGrafter"/>
</dbReference>
<reference evidence="9" key="1">
    <citation type="submission" date="2021-01" db="EMBL/GenBank/DDBJ databases">
        <authorList>
            <person name="Corre E."/>
            <person name="Pelletier E."/>
            <person name="Niang G."/>
            <person name="Scheremetjew M."/>
            <person name="Finn R."/>
            <person name="Kale V."/>
            <person name="Holt S."/>
            <person name="Cochrane G."/>
            <person name="Meng A."/>
            <person name="Brown T."/>
            <person name="Cohen L."/>
        </authorList>
    </citation>
    <scope>NUCLEOTIDE SEQUENCE</scope>
    <source>
        <strain evidence="9">CCMP2877</strain>
    </source>
</reference>
<keyword evidence="2 7" id="KW-0812">Transmembrane</keyword>
<organism evidence="9">
    <name type="scientific">Phaeomonas parva</name>
    <dbReference type="NCBI Taxonomy" id="124430"/>
    <lineage>
        <taxon>Eukaryota</taxon>
        <taxon>Sar</taxon>
        <taxon>Stramenopiles</taxon>
        <taxon>Ochrophyta</taxon>
        <taxon>Pinguiophyceae</taxon>
        <taxon>Pinguiochrysidales</taxon>
        <taxon>Pinguiochrysidaceae</taxon>
        <taxon>Phaeomonas</taxon>
    </lineage>
</organism>
<dbReference type="AlphaFoldDB" id="A0A7S1XMJ4"/>
<feature type="coiled-coil region" evidence="6">
    <location>
        <begin position="483"/>
        <end position="531"/>
    </location>
</feature>
<keyword evidence="3" id="KW-0677">Repeat</keyword>
<dbReference type="Pfam" id="PF00520">
    <property type="entry name" value="Ion_trans"/>
    <property type="match status" value="1"/>
</dbReference>
<feature type="transmembrane region" description="Helical" evidence="7">
    <location>
        <begin position="384"/>
        <end position="405"/>
    </location>
</feature>
<evidence type="ECO:0000256" key="3">
    <source>
        <dbReference type="ARBA" id="ARBA00022737"/>
    </source>
</evidence>
<evidence type="ECO:0000259" key="8">
    <source>
        <dbReference type="Pfam" id="PF00520"/>
    </source>
</evidence>
<keyword evidence="5 7" id="KW-0472">Membrane</keyword>
<dbReference type="Gene3D" id="1.20.5.190">
    <property type="match status" value="1"/>
</dbReference>
<sequence>MAARFIGGLELVRAYKFVQRDCEKFPVPSGKARFVRGSTERAPPHFWYERLYLTEATQPEPKPRDISLRSTTKKVMPVGAAEAAAPAAPQDGVPVEAFLVPLRGIADFKFLQTAVETCEKMRNYDLLQSPTLDCLIQFKWEAFVSGLFFRDAMLFFLLIVAFSAQAVLSPESFTRDPAVDPVLFYLGFVPLPFVAGLWLWFLRHELRTVGMRGSLWAHVCGDLWDALDVVTLGGMLAVVVTQLAELAIGIYGRGAPLSVAEDFPASSILAALALPVAWFTSLFFMLGYEQSGKLIRMVLEISYGIRWFLIVLLATLSGFAFSFYALYQAGTGTVELPEVGPYEVSDGVFGYDSPYSAMLTGFGLMLGDFDMQEFGGSVNPSLTAALFVLFMVLVNIVYLNLLIAIMGDTFDEVQESAKAQYLYSLAKIILEYEEVLPPDVRSKNTQWFPEYLQVLVPQSAGGARAAAEEEWPGRMQALSRRMRDVVKEEVGNANQDVRAVREEVNDIKGDVAQVKSDVAALSSKLDKLLELFADDAAKKKNRKKKS</sequence>
<dbReference type="GO" id="GO:0005216">
    <property type="term" value="F:monoatomic ion channel activity"/>
    <property type="evidence" value="ECO:0007669"/>
    <property type="project" value="InterPro"/>
</dbReference>
<comment type="subcellular location">
    <subcellularLocation>
        <location evidence="1">Membrane</location>
        <topology evidence="1">Multi-pass membrane protein</topology>
    </subcellularLocation>
</comment>
<dbReference type="PANTHER" id="PTHR10582">
    <property type="entry name" value="TRANSIENT RECEPTOR POTENTIAL ION CHANNEL PROTEIN"/>
    <property type="match status" value="1"/>
</dbReference>
<evidence type="ECO:0000256" key="4">
    <source>
        <dbReference type="ARBA" id="ARBA00022989"/>
    </source>
</evidence>
<evidence type="ECO:0000256" key="7">
    <source>
        <dbReference type="SAM" id="Phobius"/>
    </source>
</evidence>
<evidence type="ECO:0000256" key="6">
    <source>
        <dbReference type="SAM" id="Coils"/>
    </source>
</evidence>
<keyword evidence="4 7" id="KW-1133">Transmembrane helix</keyword>
<feature type="transmembrane region" description="Helical" evidence="7">
    <location>
        <begin position="152"/>
        <end position="170"/>
    </location>
</feature>